<dbReference type="Proteomes" id="UP000325785">
    <property type="component" value="Chromosome"/>
</dbReference>
<proteinExistence type="predicted"/>
<evidence type="ECO:0000313" key="2">
    <source>
        <dbReference type="Proteomes" id="UP000325785"/>
    </source>
</evidence>
<evidence type="ECO:0000313" key="1">
    <source>
        <dbReference type="EMBL" id="QEW26694.1"/>
    </source>
</evidence>
<dbReference type="EMBL" id="CP031598">
    <property type="protein sequence ID" value="QEW26694.1"/>
    <property type="molecule type" value="Genomic_DNA"/>
</dbReference>
<dbReference type="KEGG" id="rid:RIdsm_02496"/>
<reference evidence="1 2" key="1">
    <citation type="submission" date="2018-08" db="EMBL/GenBank/DDBJ databases">
        <title>Genetic Globetrotter - A new plasmid hitch-hiking vast phylogenetic and geographic distances.</title>
        <authorList>
            <person name="Vollmers J."/>
            <person name="Petersen J."/>
        </authorList>
    </citation>
    <scope>NUCLEOTIDE SEQUENCE [LARGE SCALE GENOMIC DNA]</scope>
    <source>
        <strain evidence="1 2">DSM 26383</strain>
    </source>
</reference>
<protein>
    <submittedName>
        <fullName evidence="1">Uncharacterized protein</fullName>
    </submittedName>
</protein>
<dbReference type="AlphaFoldDB" id="A0A5P3AD48"/>
<organism evidence="1 2">
    <name type="scientific">Roseovarius indicus</name>
    <dbReference type="NCBI Taxonomy" id="540747"/>
    <lineage>
        <taxon>Bacteria</taxon>
        <taxon>Pseudomonadati</taxon>
        <taxon>Pseudomonadota</taxon>
        <taxon>Alphaproteobacteria</taxon>
        <taxon>Rhodobacterales</taxon>
        <taxon>Roseobacteraceae</taxon>
        <taxon>Roseovarius</taxon>
    </lineage>
</organism>
<gene>
    <name evidence="1" type="ORF">RIdsm_02496</name>
</gene>
<name>A0A5P3AD48_9RHOB</name>
<sequence>MDRDALRELLDDAESQTRNLWIGYNGEVDPVPQIDRILERQIRILKALIAEGE</sequence>
<accession>A0A5P3AD48</accession>